<evidence type="ECO:0000313" key="2">
    <source>
        <dbReference type="Proteomes" id="UP001487740"/>
    </source>
</evidence>
<proteinExistence type="predicted"/>
<keyword evidence="2" id="KW-1185">Reference proteome</keyword>
<protein>
    <submittedName>
        <fullName evidence="1">Uncharacterized protein</fullName>
    </submittedName>
</protein>
<evidence type="ECO:0000313" key="1">
    <source>
        <dbReference type="EMBL" id="KAK8378336.1"/>
    </source>
</evidence>
<dbReference type="AlphaFoldDB" id="A0AAW0SUA7"/>
<comment type="caution">
    <text evidence="1">The sequence shown here is derived from an EMBL/GenBank/DDBJ whole genome shotgun (WGS) entry which is preliminary data.</text>
</comment>
<dbReference type="Proteomes" id="UP001487740">
    <property type="component" value="Unassembled WGS sequence"/>
</dbReference>
<dbReference type="EMBL" id="JARAKH010000045">
    <property type="protein sequence ID" value="KAK8378336.1"/>
    <property type="molecule type" value="Genomic_DNA"/>
</dbReference>
<sequence length="239" mass="26666">MEQQRSAVRLMLYRGRCKDGELLDYRFIEGMSVLPHAWTLLMVEVSDNKVLVVPSGAAPVPLRGRDGAPAPATTCRWRRRSTWRWPWRAASTARTTNYSSDPGTKMSILKSSQEEAVFYFRPSEDFVRLQYEVTCTTLLGQTIYPHVADIEPPSKSSRWYIVELLHLRGAAQVSLDYELLRSTDLPIEGQGLFSFSCNPVSGVAEWDSGMQYSTSSHACLSTLPVVAGVILSVCLALLS</sequence>
<name>A0AAW0SUA7_SCYPA</name>
<organism evidence="1 2">
    <name type="scientific">Scylla paramamosain</name>
    <name type="common">Mud crab</name>
    <dbReference type="NCBI Taxonomy" id="85552"/>
    <lineage>
        <taxon>Eukaryota</taxon>
        <taxon>Metazoa</taxon>
        <taxon>Ecdysozoa</taxon>
        <taxon>Arthropoda</taxon>
        <taxon>Crustacea</taxon>
        <taxon>Multicrustacea</taxon>
        <taxon>Malacostraca</taxon>
        <taxon>Eumalacostraca</taxon>
        <taxon>Eucarida</taxon>
        <taxon>Decapoda</taxon>
        <taxon>Pleocyemata</taxon>
        <taxon>Brachyura</taxon>
        <taxon>Eubrachyura</taxon>
        <taxon>Portunoidea</taxon>
        <taxon>Portunidae</taxon>
        <taxon>Portuninae</taxon>
        <taxon>Scylla</taxon>
    </lineage>
</organism>
<gene>
    <name evidence="1" type="ORF">O3P69_011077</name>
</gene>
<reference evidence="1 2" key="1">
    <citation type="submission" date="2023-03" db="EMBL/GenBank/DDBJ databases">
        <title>High-quality genome of Scylla paramamosain provides insights in environmental adaptation.</title>
        <authorList>
            <person name="Zhang L."/>
        </authorList>
    </citation>
    <scope>NUCLEOTIDE SEQUENCE [LARGE SCALE GENOMIC DNA]</scope>
    <source>
        <strain evidence="1">LZ_2023a</strain>
        <tissue evidence="1">Muscle</tissue>
    </source>
</reference>
<accession>A0AAW0SUA7</accession>